<gene>
    <name evidence="2" type="ORF">DVH24_000252</name>
</gene>
<comment type="caution">
    <text evidence="2">The sequence shown here is derived from an EMBL/GenBank/DDBJ whole genome shotgun (WGS) entry which is preliminary data.</text>
</comment>
<sequence>MQPSSFRYVNNCLAGCRSIIDELGEPLDENESDRDRMMRLSSYVMTEYDDRLREVERYKAKFKENKQLVNNARKTSKALADAIRLKDENFESLKRWNGENVRLKKQLEATKEQLETTILEVSKVKEELDSALVEVSRLKMSIPTERDAAVQEFLGSQAFHDAFRPHCIRVANFEKRKWMVVLNVTTMEALSESTVMRWMSTDKRVKPSSSQLILIVMMTLIMRLVSVSNLRRVRMVLEMLRKVVMTMGLKRKVILSRVRPQMRMTRSALSFCMYSRCTSLLFVWHVPCTLDVLGCCLCGLCHVLWMY</sequence>
<name>A0A498J471_MALDO</name>
<keyword evidence="3" id="KW-1185">Reference proteome</keyword>
<protein>
    <submittedName>
        <fullName evidence="2">Uncharacterized protein</fullName>
    </submittedName>
</protein>
<evidence type="ECO:0000313" key="3">
    <source>
        <dbReference type="Proteomes" id="UP000290289"/>
    </source>
</evidence>
<feature type="coiled-coil region" evidence="1">
    <location>
        <begin position="55"/>
        <end position="127"/>
    </location>
</feature>
<dbReference type="EMBL" id="RDQH01000335">
    <property type="protein sequence ID" value="RXH88653.1"/>
    <property type="molecule type" value="Genomic_DNA"/>
</dbReference>
<evidence type="ECO:0000313" key="2">
    <source>
        <dbReference type="EMBL" id="RXH88653.1"/>
    </source>
</evidence>
<evidence type="ECO:0000256" key="1">
    <source>
        <dbReference type="SAM" id="Coils"/>
    </source>
</evidence>
<keyword evidence="1" id="KW-0175">Coiled coil</keyword>
<dbReference type="AlphaFoldDB" id="A0A498J471"/>
<reference evidence="2 3" key="1">
    <citation type="submission" date="2018-10" db="EMBL/GenBank/DDBJ databases">
        <title>A high-quality apple genome assembly.</title>
        <authorList>
            <person name="Hu J."/>
        </authorList>
    </citation>
    <scope>NUCLEOTIDE SEQUENCE [LARGE SCALE GENOMIC DNA]</scope>
    <source>
        <strain evidence="3">cv. HFTH1</strain>
        <tissue evidence="2">Young leaf</tissue>
    </source>
</reference>
<dbReference type="Proteomes" id="UP000290289">
    <property type="component" value="Chromosome 9"/>
</dbReference>
<accession>A0A498J471</accession>
<proteinExistence type="predicted"/>
<organism evidence="2 3">
    <name type="scientific">Malus domestica</name>
    <name type="common">Apple</name>
    <name type="synonym">Pyrus malus</name>
    <dbReference type="NCBI Taxonomy" id="3750"/>
    <lineage>
        <taxon>Eukaryota</taxon>
        <taxon>Viridiplantae</taxon>
        <taxon>Streptophyta</taxon>
        <taxon>Embryophyta</taxon>
        <taxon>Tracheophyta</taxon>
        <taxon>Spermatophyta</taxon>
        <taxon>Magnoliopsida</taxon>
        <taxon>eudicotyledons</taxon>
        <taxon>Gunneridae</taxon>
        <taxon>Pentapetalae</taxon>
        <taxon>rosids</taxon>
        <taxon>fabids</taxon>
        <taxon>Rosales</taxon>
        <taxon>Rosaceae</taxon>
        <taxon>Amygdaloideae</taxon>
        <taxon>Maleae</taxon>
        <taxon>Malus</taxon>
    </lineage>
</organism>